<dbReference type="AlphaFoldDB" id="A0A4P9ZZ59"/>
<evidence type="ECO:0000313" key="2">
    <source>
        <dbReference type="EMBL" id="RKP38688.1"/>
    </source>
</evidence>
<protein>
    <submittedName>
        <fullName evidence="2">Uncharacterized protein</fullName>
    </submittedName>
</protein>
<sequence>MFFDTKNSASLSLTEDENLLIQESMSDLQMPNNVEVGSPTTRAVFTDASDWNGLDNATVSAHPTANSTASPEDEAKRPATYKDLERLFREADSIDQWSPLRPDPANRKSVTRTINSNYLEQFGTQPLEEETAVVHCEYCNKALSKKFLPRHIAKTCRKVDRSHSTTAASSQSTVVASGSQPSAASLLPAPSTEPGLILGEEELLHSGSITTLSGQVPTIVTNGKGKTTGLKTGEPKPKNKPRKMTKAQEKKAQKLAESAASTNSTEETLANTSEVLALVDVLIASGSQLHRTPPALPSFDLNLTIGYVQTVV</sequence>
<feature type="region of interest" description="Disordered" evidence="1">
    <location>
        <begin position="215"/>
        <end position="268"/>
    </location>
</feature>
<dbReference type="Proteomes" id="UP000268162">
    <property type="component" value="Unassembled WGS sequence"/>
</dbReference>
<accession>A0A4P9ZZ59</accession>
<evidence type="ECO:0000256" key="1">
    <source>
        <dbReference type="SAM" id="MobiDB-lite"/>
    </source>
</evidence>
<feature type="compositionally biased region" description="Polar residues" evidence="1">
    <location>
        <begin position="55"/>
        <end position="70"/>
    </location>
</feature>
<feature type="region of interest" description="Disordered" evidence="1">
    <location>
        <begin position="158"/>
        <end position="193"/>
    </location>
</feature>
<keyword evidence="3" id="KW-1185">Reference proteome</keyword>
<proteinExistence type="predicted"/>
<feature type="region of interest" description="Disordered" evidence="1">
    <location>
        <begin position="55"/>
        <end position="78"/>
    </location>
</feature>
<gene>
    <name evidence="2" type="ORF">BJ085DRAFT_33739</name>
</gene>
<evidence type="ECO:0000313" key="3">
    <source>
        <dbReference type="Proteomes" id="UP000268162"/>
    </source>
</evidence>
<organism evidence="2 3">
    <name type="scientific">Dimargaris cristalligena</name>
    <dbReference type="NCBI Taxonomy" id="215637"/>
    <lineage>
        <taxon>Eukaryota</taxon>
        <taxon>Fungi</taxon>
        <taxon>Fungi incertae sedis</taxon>
        <taxon>Zoopagomycota</taxon>
        <taxon>Kickxellomycotina</taxon>
        <taxon>Dimargaritomycetes</taxon>
        <taxon>Dimargaritales</taxon>
        <taxon>Dimargaritaceae</taxon>
        <taxon>Dimargaris</taxon>
    </lineage>
</organism>
<feature type="compositionally biased region" description="Low complexity" evidence="1">
    <location>
        <begin position="164"/>
        <end position="180"/>
    </location>
</feature>
<name>A0A4P9ZZ59_9FUNG</name>
<feature type="compositionally biased region" description="Low complexity" evidence="1">
    <location>
        <begin position="221"/>
        <end position="232"/>
    </location>
</feature>
<dbReference type="EMBL" id="ML002339">
    <property type="protein sequence ID" value="RKP38688.1"/>
    <property type="molecule type" value="Genomic_DNA"/>
</dbReference>
<reference evidence="3" key="1">
    <citation type="journal article" date="2018" name="Nat. Microbiol.">
        <title>Leveraging single-cell genomics to expand the fungal tree of life.</title>
        <authorList>
            <person name="Ahrendt S.R."/>
            <person name="Quandt C.A."/>
            <person name="Ciobanu D."/>
            <person name="Clum A."/>
            <person name="Salamov A."/>
            <person name="Andreopoulos B."/>
            <person name="Cheng J.F."/>
            <person name="Woyke T."/>
            <person name="Pelin A."/>
            <person name="Henrissat B."/>
            <person name="Reynolds N.K."/>
            <person name="Benny G.L."/>
            <person name="Smith M.E."/>
            <person name="James T.Y."/>
            <person name="Grigoriev I.V."/>
        </authorList>
    </citation>
    <scope>NUCLEOTIDE SEQUENCE [LARGE SCALE GENOMIC DNA]</scope>
    <source>
        <strain evidence="3">RSA 468</strain>
    </source>
</reference>